<reference evidence="2 3" key="1">
    <citation type="submission" date="2016-03" db="EMBL/GenBank/DDBJ databases">
        <authorList>
            <person name="Ploux O."/>
        </authorList>
    </citation>
    <scope>NUCLEOTIDE SEQUENCE [LARGE SCALE GENOMIC DNA]</scope>
    <source>
        <strain evidence="2 3">EC13</strain>
    </source>
</reference>
<name>A0A162G3G4_BDEBC</name>
<accession>A0A162G3G4</accession>
<evidence type="ECO:0000256" key="1">
    <source>
        <dbReference type="SAM" id="SignalP"/>
    </source>
</evidence>
<feature type="signal peptide" evidence="1">
    <location>
        <begin position="1"/>
        <end position="23"/>
    </location>
</feature>
<evidence type="ECO:0000313" key="2">
    <source>
        <dbReference type="EMBL" id="KYG64231.1"/>
    </source>
</evidence>
<gene>
    <name evidence="2" type="ORF">AZI87_13390</name>
</gene>
<organism evidence="2 3">
    <name type="scientific">Bdellovibrio bacteriovorus</name>
    <dbReference type="NCBI Taxonomy" id="959"/>
    <lineage>
        <taxon>Bacteria</taxon>
        <taxon>Pseudomonadati</taxon>
        <taxon>Bdellovibrionota</taxon>
        <taxon>Bdellovibrionia</taxon>
        <taxon>Bdellovibrionales</taxon>
        <taxon>Pseudobdellovibrionaceae</taxon>
        <taxon>Bdellovibrio</taxon>
    </lineage>
</organism>
<dbReference type="EMBL" id="LUKD01000006">
    <property type="protein sequence ID" value="KYG64231.1"/>
    <property type="molecule type" value="Genomic_DNA"/>
</dbReference>
<keyword evidence="1" id="KW-0732">Signal</keyword>
<protein>
    <recommendedName>
        <fullName evidence="4">Peptidase M48 domain-containing protein</fullName>
    </recommendedName>
</protein>
<comment type="caution">
    <text evidence="2">The sequence shown here is derived from an EMBL/GenBank/DDBJ whole genome shotgun (WGS) entry which is preliminary data.</text>
</comment>
<evidence type="ECO:0008006" key="4">
    <source>
        <dbReference type="Google" id="ProtNLM"/>
    </source>
</evidence>
<proteinExistence type="predicted"/>
<dbReference type="OrthoDB" id="5291302at2"/>
<dbReference type="Proteomes" id="UP000075799">
    <property type="component" value="Unassembled WGS sequence"/>
</dbReference>
<feature type="chain" id="PRO_5007834182" description="Peptidase M48 domain-containing protein" evidence="1">
    <location>
        <begin position="24"/>
        <end position="273"/>
    </location>
</feature>
<sequence length="273" mass="30024">MLLRLLGSFFILVIFLLSAQANAQTSVSPEKAQALFTKTKSLFEPIAKARGEEFFLEIHWDRNTVSAQAVRNEMKKYGIGVDVGMLTSSRVNEDALALTLCHEAGHLFGGRPLRSLPAEWEGPSDETGKSLLTSEGQADYYSTAACFRKMVEGEDHRSALSGKEIPQRVTTLCDLAWGSRTSDSYLCQRAALAGFSFLTMVMDFPISFNTPDKSVVDTTIADSYPSRQCRLDTLLAGALCKDVLPLDYARKDMLLKSCALGVSARPACWFKTP</sequence>
<dbReference type="AlphaFoldDB" id="A0A162G3G4"/>
<evidence type="ECO:0000313" key="3">
    <source>
        <dbReference type="Proteomes" id="UP000075799"/>
    </source>
</evidence>
<dbReference type="RefSeq" id="WP_063208162.1">
    <property type="nucleotide sequence ID" value="NZ_LUKD01000006.1"/>
</dbReference>